<dbReference type="Proteomes" id="UP000515146">
    <property type="component" value="Unplaced"/>
</dbReference>
<organism evidence="1 2">
    <name type="scientific">Dermatophagoides pteronyssinus</name>
    <name type="common">European house dust mite</name>
    <dbReference type="NCBI Taxonomy" id="6956"/>
    <lineage>
        <taxon>Eukaryota</taxon>
        <taxon>Metazoa</taxon>
        <taxon>Ecdysozoa</taxon>
        <taxon>Arthropoda</taxon>
        <taxon>Chelicerata</taxon>
        <taxon>Arachnida</taxon>
        <taxon>Acari</taxon>
        <taxon>Acariformes</taxon>
        <taxon>Sarcoptiformes</taxon>
        <taxon>Astigmata</taxon>
        <taxon>Psoroptidia</taxon>
        <taxon>Analgoidea</taxon>
        <taxon>Pyroglyphidae</taxon>
        <taxon>Dermatophagoidinae</taxon>
        <taxon>Dermatophagoides</taxon>
    </lineage>
</organism>
<proteinExistence type="predicted"/>
<gene>
    <name evidence="2" type="primary">LOC113797497</name>
</gene>
<protein>
    <submittedName>
        <fullName evidence="2">Uncharacterized protein LOC113797497</fullName>
    </submittedName>
</protein>
<evidence type="ECO:0000313" key="2">
    <source>
        <dbReference type="RefSeq" id="XP_027203689.1"/>
    </source>
</evidence>
<dbReference type="KEGG" id="dpte:113797497"/>
<dbReference type="OrthoDB" id="6498862at2759"/>
<accession>A0A6P6YFW6</accession>
<dbReference type="InParanoid" id="A0A6P6YFW6"/>
<dbReference type="OMA" id="CNVDFSA"/>
<reference evidence="2" key="1">
    <citation type="submission" date="2025-08" db="UniProtKB">
        <authorList>
            <consortium name="RefSeq"/>
        </authorList>
    </citation>
    <scope>IDENTIFICATION</scope>
    <source>
        <strain evidence="2">Airmid</strain>
    </source>
</reference>
<keyword evidence="1" id="KW-1185">Reference proteome</keyword>
<dbReference type="GeneID" id="113797497"/>
<dbReference type="AlphaFoldDB" id="A0A6P6YFW6"/>
<evidence type="ECO:0000313" key="1">
    <source>
        <dbReference type="Proteomes" id="UP000515146"/>
    </source>
</evidence>
<sequence length="416" mass="48437">MMMNNMIKDFKQVDKTNLEQMTLNLWNDSSINVNNNGLNTILEESSNDSLDSGISMVEKRESWRQSSTSPFRTTNMNRTTMMMNNVDHSNQLLMPVINRRPSSSSSNLVMNGDSLMNQMCTLYTDMSFDDRIFFGVHNFFLLKCSLSENQCNVDFSANNNKVSIIGKAENVAKICKSFFLHSTFALQFEFYFFDETTCADYMKERFPSVQKEYEQWDVYISYRPEKPNILLFTFLTFRKFFVRLIQSMINFQMQLEFYQLGRVMPNFMSTLQIPITRREGNLINSNYLESIEHETGTKIKLIRYHDCHHYPFGNVIITGVDILSVIQARWLITTRFEYELKFQVTISDISLLVKCISSLNYDRSLIEVTISPCASNPSLDSKILSIKTNEKHIDKIFSIHKELIDSMMINGIIAKH</sequence>
<name>A0A6P6YFW6_DERPT</name>
<dbReference type="RefSeq" id="XP_027203689.1">
    <property type="nucleotide sequence ID" value="XM_027347888.1"/>
</dbReference>